<evidence type="ECO:0000313" key="2">
    <source>
        <dbReference type="EMBL" id="MVQ31519.1"/>
    </source>
</evidence>
<protein>
    <submittedName>
        <fullName evidence="2">Uncharacterized protein</fullName>
    </submittedName>
</protein>
<evidence type="ECO:0000256" key="1">
    <source>
        <dbReference type="SAM" id="MobiDB-lite"/>
    </source>
</evidence>
<dbReference type="RefSeq" id="WP_157399562.1">
    <property type="nucleotide sequence ID" value="NZ_WSEL01000009.1"/>
</dbReference>
<dbReference type="AlphaFoldDB" id="A0A6N8IX11"/>
<feature type="compositionally biased region" description="Basic and acidic residues" evidence="1">
    <location>
        <begin position="76"/>
        <end position="91"/>
    </location>
</feature>
<feature type="compositionally biased region" description="Basic and acidic residues" evidence="1">
    <location>
        <begin position="20"/>
        <end position="30"/>
    </location>
</feature>
<organism evidence="2 3">
    <name type="scientific">Ramlibacter pinisoli</name>
    <dbReference type="NCBI Taxonomy" id="2682844"/>
    <lineage>
        <taxon>Bacteria</taxon>
        <taxon>Pseudomonadati</taxon>
        <taxon>Pseudomonadota</taxon>
        <taxon>Betaproteobacteria</taxon>
        <taxon>Burkholderiales</taxon>
        <taxon>Comamonadaceae</taxon>
        <taxon>Ramlibacter</taxon>
    </lineage>
</organism>
<name>A0A6N8IX11_9BURK</name>
<dbReference type="EMBL" id="WSEL01000009">
    <property type="protein sequence ID" value="MVQ31519.1"/>
    <property type="molecule type" value="Genomic_DNA"/>
</dbReference>
<dbReference type="Proteomes" id="UP000469385">
    <property type="component" value="Unassembled WGS sequence"/>
</dbReference>
<keyword evidence="3" id="KW-1185">Reference proteome</keyword>
<reference evidence="2 3" key="1">
    <citation type="submission" date="2019-12" db="EMBL/GenBank/DDBJ databases">
        <authorList>
            <person name="Huq M.A."/>
        </authorList>
    </citation>
    <scope>NUCLEOTIDE SEQUENCE [LARGE SCALE GENOMIC DNA]</scope>
    <source>
        <strain evidence="2 3">MAH-25</strain>
    </source>
</reference>
<feature type="compositionally biased region" description="Basic and acidic residues" evidence="1">
    <location>
        <begin position="1"/>
        <end position="12"/>
    </location>
</feature>
<feature type="compositionally biased region" description="Basic and acidic residues" evidence="1">
    <location>
        <begin position="40"/>
        <end position="61"/>
    </location>
</feature>
<comment type="caution">
    <text evidence="2">The sequence shown here is derived from an EMBL/GenBank/DDBJ whole genome shotgun (WGS) entry which is preliminary data.</text>
</comment>
<evidence type="ECO:0000313" key="3">
    <source>
        <dbReference type="Proteomes" id="UP000469385"/>
    </source>
</evidence>
<feature type="region of interest" description="Disordered" evidence="1">
    <location>
        <begin position="1"/>
        <end position="91"/>
    </location>
</feature>
<proteinExistence type="predicted"/>
<sequence>MSREDLDHERLSTADLVAGTEHREMQHRGPDGVPLGAPVMEERPQRDDRMHGGMAEPRAEMRPPQQQRPGLEADGGMDRDAGRPAEGLHEELAALFPPQVAQDFRGRWDALQIGFVDDPRRAVQQADELVAQVMKHLAGSFAEQRSALERGLGQGNDANSTEHMRMALRSYRSFFQRLLSL</sequence>
<gene>
    <name evidence="2" type="ORF">GON04_18825</name>
</gene>
<accession>A0A6N8IX11</accession>